<dbReference type="GO" id="GO:0004527">
    <property type="term" value="F:exonuclease activity"/>
    <property type="evidence" value="ECO:0007669"/>
    <property type="project" value="UniProtKB-KW"/>
</dbReference>
<dbReference type="GO" id="GO:0034473">
    <property type="term" value="P:U1 snRNA 3'-end processing"/>
    <property type="evidence" value="ECO:0007669"/>
    <property type="project" value="TreeGrafter"/>
</dbReference>
<dbReference type="GO" id="GO:0071035">
    <property type="term" value="P:nuclear polyadenylation-dependent rRNA catabolic process"/>
    <property type="evidence" value="ECO:0007669"/>
    <property type="project" value="TreeGrafter"/>
</dbReference>
<dbReference type="PANTHER" id="PTHR11097:SF8">
    <property type="entry name" value="EXOSOME COMPLEX COMPONENT RRP42"/>
    <property type="match status" value="1"/>
</dbReference>
<comment type="subcellular location">
    <subcellularLocation>
        <location evidence="1">Cytoplasm</location>
    </subcellularLocation>
    <subcellularLocation>
        <location evidence="2">Nucleus</location>
        <location evidence="2">Nucleolus</location>
    </subcellularLocation>
</comment>
<keyword evidence="4" id="KW-0963">Cytoplasm</keyword>
<accession>A0A5N5T634</accession>
<dbReference type="InterPro" id="IPR020568">
    <property type="entry name" value="Ribosomal_Su5_D2-typ_SF"/>
</dbReference>
<name>A0A5N5T634_9CRUS</name>
<keyword evidence="9" id="KW-1185">Reference proteome</keyword>
<dbReference type="PANTHER" id="PTHR11097">
    <property type="entry name" value="EXOSOME COMPLEX EXONUCLEASE RIBOSOMAL RNA PROCESSING PROTEIN"/>
    <property type="match status" value="1"/>
</dbReference>
<dbReference type="GO" id="GO:0034476">
    <property type="term" value="P:U5 snRNA 3'-end processing"/>
    <property type="evidence" value="ECO:0007669"/>
    <property type="project" value="TreeGrafter"/>
</dbReference>
<reference evidence="8 9" key="1">
    <citation type="journal article" date="2019" name="PLoS Biol.">
        <title>Sex chromosomes control vertical transmission of feminizing Wolbachia symbionts in an isopod.</title>
        <authorList>
            <person name="Becking T."/>
            <person name="Chebbi M.A."/>
            <person name="Giraud I."/>
            <person name="Moumen B."/>
            <person name="Laverre T."/>
            <person name="Caubet Y."/>
            <person name="Peccoud J."/>
            <person name="Gilbert C."/>
            <person name="Cordaux R."/>
        </authorList>
    </citation>
    <scope>NUCLEOTIDE SEQUENCE [LARGE SCALE GENOMIC DNA]</scope>
    <source>
        <strain evidence="8">ANa2</strain>
        <tissue evidence="8">Whole body excluding digestive tract and cuticle</tissue>
    </source>
</reference>
<dbReference type="GO" id="GO:0000176">
    <property type="term" value="C:nuclear exosome (RNase complex)"/>
    <property type="evidence" value="ECO:0007669"/>
    <property type="project" value="TreeGrafter"/>
</dbReference>
<keyword evidence="8" id="KW-0540">Nuclease</keyword>
<keyword evidence="8" id="KW-0378">Hydrolase</keyword>
<dbReference type="GO" id="GO:0005730">
    <property type="term" value="C:nucleolus"/>
    <property type="evidence" value="ECO:0007669"/>
    <property type="project" value="UniProtKB-SubCell"/>
</dbReference>
<evidence type="ECO:0000256" key="2">
    <source>
        <dbReference type="ARBA" id="ARBA00004604"/>
    </source>
</evidence>
<evidence type="ECO:0000256" key="5">
    <source>
        <dbReference type="ARBA" id="ARBA00022835"/>
    </source>
</evidence>
<feature type="domain" description="Exoribonuclease phosphorolytic" evidence="7">
    <location>
        <begin position="31"/>
        <end position="114"/>
    </location>
</feature>
<evidence type="ECO:0000256" key="1">
    <source>
        <dbReference type="ARBA" id="ARBA00004496"/>
    </source>
</evidence>
<sequence>MDLKLSESEKRYIINGVKMGIRVDGRGRLDYRQIEIETGLVSTANGSARVRLARTDVLVTVKMEIERPSPLQPTYGKLEFFVNCSANAAPEFEGRGGDDLSTCVSAMLDKLYSSPKSFDKSKLCIVPGKHVKAFYIDVEKAKELGVKLQQKLEEKLIQEKFINERRIRGFLVS</sequence>
<dbReference type="Gene3D" id="3.30.230.70">
    <property type="entry name" value="GHMP Kinase, N-terminal domain"/>
    <property type="match status" value="1"/>
</dbReference>
<comment type="caution">
    <text evidence="8">The sequence shown here is derived from an EMBL/GenBank/DDBJ whole genome shotgun (WGS) entry which is preliminary data.</text>
</comment>
<organism evidence="8 9">
    <name type="scientific">Armadillidium nasatum</name>
    <dbReference type="NCBI Taxonomy" id="96803"/>
    <lineage>
        <taxon>Eukaryota</taxon>
        <taxon>Metazoa</taxon>
        <taxon>Ecdysozoa</taxon>
        <taxon>Arthropoda</taxon>
        <taxon>Crustacea</taxon>
        <taxon>Multicrustacea</taxon>
        <taxon>Malacostraca</taxon>
        <taxon>Eumalacostraca</taxon>
        <taxon>Peracarida</taxon>
        <taxon>Isopoda</taxon>
        <taxon>Oniscidea</taxon>
        <taxon>Crinocheta</taxon>
        <taxon>Armadillidiidae</taxon>
        <taxon>Armadillidium</taxon>
    </lineage>
</organism>
<dbReference type="InterPro" id="IPR050590">
    <property type="entry name" value="Exosome_comp_Rrp42_subfam"/>
</dbReference>
<dbReference type="AlphaFoldDB" id="A0A5N5T634"/>
<dbReference type="GO" id="GO:0071028">
    <property type="term" value="P:nuclear mRNA surveillance"/>
    <property type="evidence" value="ECO:0007669"/>
    <property type="project" value="TreeGrafter"/>
</dbReference>
<dbReference type="SUPFAM" id="SSF54211">
    <property type="entry name" value="Ribosomal protein S5 domain 2-like"/>
    <property type="match status" value="1"/>
</dbReference>
<dbReference type="GO" id="GO:0000467">
    <property type="term" value="P:exonucleolytic trimming to generate mature 3'-end of 5.8S rRNA from tricistronic rRNA transcript (SSU-rRNA, 5.8S rRNA, LSU-rRNA)"/>
    <property type="evidence" value="ECO:0007669"/>
    <property type="project" value="TreeGrafter"/>
</dbReference>
<keyword evidence="5" id="KW-0271">Exosome</keyword>
<dbReference type="GO" id="GO:0034475">
    <property type="term" value="P:U4 snRNA 3'-end processing"/>
    <property type="evidence" value="ECO:0007669"/>
    <property type="project" value="TreeGrafter"/>
</dbReference>
<gene>
    <name evidence="8" type="primary">Exosc7</name>
    <name evidence="8" type="ORF">Anas_10332</name>
</gene>
<protein>
    <recommendedName>
        <fullName evidence="6">Ribosomal RNA-processing protein 42</fullName>
    </recommendedName>
</protein>
<dbReference type="EMBL" id="SEYY01009766">
    <property type="protein sequence ID" value="KAB7501717.1"/>
    <property type="molecule type" value="Genomic_DNA"/>
</dbReference>
<dbReference type="GO" id="GO:0016075">
    <property type="term" value="P:rRNA catabolic process"/>
    <property type="evidence" value="ECO:0007669"/>
    <property type="project" value="TreeGrafter"/>
</dbReference>
<dbReference type="Pfam" id="PF01138">
    <property type="entry name" value="RNase_PH"/>
    <property type="match status" value="1"/>
</dbReference>
<evidence type="ECO:0000256" key="3">
    <source>
        <dbReference type="ARBA" id="ARBA00006678"/>
    </source>
</evidence>
<dbReference type="GO" id="GO:0000177">
    <property type="term" value="C:cytoplasmic exosome (RNase complex)"/>
    <property type="evidence" value="ECO:0007669"/>
    <property type="project" value="TreeGrafter"/>
</dbReference>
<proteinExistence type="inferred from homology"/>
<dbReference type="OrthoDB" id="272245at2759"/>
<dbReference type="GO" id="GO:0035925">
    <property type="term" value="F:mRNA 3'-UTR AU-rich region binding"/>
    <property type="evidence" value="ECO:0007669"/>
    <property type="project" value="TreeGrafter"/>
</dbReference>
<evidence type="ECO:0000313" key="8">
    <source>
        <dbReference type="EMBL" id="KAB7501717.1"/>
    </source>
</evidence>
<dbReference type="InterPro" id="IPR001247">
    <property type="entry name" value="ExoRNase_PH_dom1"/>
</dbReference>
<evidence type="ECO:0000256" key="4">
    <source>
        <dbReference type="ARBA" id="ARBA00022490"/>
    </source>
</evidence>
<evidence type="ECO:0000256" key="6">
    <source>
        <dbReference type="ARBA" id="ARBA00042523"/>
    </source>
</evidence>
<keyword evidence="8" id="KW-0269">Exonuclease</keyword>
<evidence type="ECO:0000259" key="7">
    <source>
        <dbReference type="Pfam" id="PF01138"/>
    </source>
</evidence>
<comment type="similarity">
    <text evidence="3">Belongs to the RNase PH family.</text>
</comment>
<dbReference type="Proteomes" id="UP000326759">
    <property type="component" value="Unassembled WGS sequence"/>
</dbReference>
<dbReference type="InterPro" id="IPR027408">
    <property type="entry name" value="PNPase/RNase_PH_dom_sf"/>
</dbReference>
<evidence type="ECO:0000313" key="9">
    <source>
        <dbReference type="Proteomes" id="UP000326759"/>
    </source>
</evidence>
<dbReference type="GO" id="GO:0071038">
    <property type="term" value="P:TRAMP-dependent tRNA surveillance pathway"/>
    <property type="evidence" value="ECO:0007669"/>
    <property type="project" value="TreeGrafter"/>
</dbReference>